<comment type="caution">
    <text evidence="2">The sequence shown here is derived from an EMBL/GenBank/DDBJ whole genome shotgun (WGS) entry which is preliminary data.</text>
</comment>
<accession>A0A5J9TMH0</accession>
<dbReference type="InterPro" id="IPR011676">
    <property type="entry name" value="DUF1618"/>
</dbReference>
<evidence type="ECO:0000259" key="1">
    <source>
        <dbReference type="Pfam" id="PF07762"/>
    </source>
</evidence>
<dbReference type="AlphaFoldDB" id="A0A5J9TMH0"/>
<dbReference type="PANTHER" id="PTHR33074:SF113">
    <property type="entry name" value="DUF1618 DOMAIN-CONTAINING PROTEIN"/>
    <property type="match status" value="1"/>
</dbReference>
<evidence type="ECO:0000313" key="3">
    <source>
        <dbReference type="Proteomes" id="UP000324897"/>
    </source>
</evidence>
<dbReference type="Pfam" id="PF07762">
    <property type="entry name" value="DUF1618"/>
    <property type="match status" value="1"/>
</dbReference>
<sequence>MASGAGSWIPPTLHSDGLSDAAGCVLLDMSCYIANRPNATTAKGFTSRGLPIELTFHAARPPVLSHLSVHCPGMDFPGSAPKVVATHADFVLLRVPINPDALYIASTEPWDYFIYRAAQPPLLHLLPNPYPKQRFNDAEAAVLSRDGGGYVVAALRSRVPRRDPNSGEMVRNEFDLHLYRSDVADEGWVSKRLSVAEPTRDKLVPLPEADILMYHESGKAITIGGKRGTVAWVDLWRGIILCDALDDCPVLRDVPLPPPAMGNWDYLLQECSPNLFRDVAISRSKDSIKYVEMEIQPLKQSSDGWKATMWSMPIPVGSWEDWRRDYEVDVDEVVVEGVEELWLAKLPGSGTETTLHGLTMIYPTISMDDEVCFLSMANGLEVLVAIDGKEKMLRGVAELDSQKDFSLMPSYCSSEISLHLKEITGTLEPLKSTEKETVEPKITEVHAKELTRRGRRKKHVWRRVPLSDAVQFQVI</sequence>
<evidence type="ECO:0000313" key="2">
    <source>
        <dbReference type="EMBL" id="TVU12387.1"/>
    </source>
</evidence>
<dbReference type="Proteomes" id="UP000324897">
    <property type="component" value="Chromosome 3"/>
</dbReference>
<protein>
    <recommendedName>
        <fullName evidence="1">DUF1618 domain-containing protein</fullName>
    </recommendedName>
</protein>
<feature type="domain" description="DUF1618" evidence="1">
    <location>
        <begin position="232"/>
        <end position="370"/>
    </location>
</feature>
<gene>
    <name evidence="2" type="ORF">EJB05_46028</name>
</gene>
<proteinExistence type="predicted"/>
<keyword evidence="3" id="KW-1185">Reference proteome</keyword>
<name>A0A5J9TMH0_9POAL</name>
<organism evidence="2 3">
    <name type="scientific">Eragrostis curvula</name>
    <name type="common">weeping love grass</name>
    <dbReference type="NCBI Taxonomy" id="38414"/>
    <lineage>
        <taxon>Eukaryota</taxon>
        <taxon>Viridiplantae</taxon>
        <taxon>Streptophyta</taxon>
        <taxon>Embryophyta</taxon>
        <taxon>Tracheophyta</taxon>
        <taxon>Spermatophyta</taxon>
        <taxon>Magnoliopsida</taxon>
        <taxon>Liliopsida</taxon>
        <taxon>Poales</taxon>
        <taxon>Poaceae</taxon>
        <taxon>PACMAD clade</taxon>
        <taxon>Chloridoideae</taxon>
        <taxon>Eragrostideae</taxon>
        <taxon>Eragrostidinae</taxon>
        <taxon>Eragrostis</taxon>
    </lineage>
</organism>
<reference evidence="2 3" key="1">
    <citation type="journal article" date="2019" name="Sci. Rep.">
        <title>A high-quality genome of Eragrostis curvula grass provides insights into Poaceae evolution and supports new strategies to enhance forage quality.</title>
        <authorList>
            <person name="Carballo J."/>
            <person name="Santos B.A.C.M."/>
            <person name="Zappacosta D."/>
            <person name="Garbus I."/>
            <person name="Selva J.P."/>
            <person name="Gallo C.A."/>
            <person name="Diaz A."/>
            <person name="Albertini E."/>
            <person name="Caccamo M."/>
            <person name="Echenique V."/>
        </authorList>
    </citation>
    <scope>NUCLEOTIDE SEQUENCE [LARGE SCALE GENOMIC DNA]</scope>
    <source>
        <strain evidence="3">cv. Victoria</strain>
        <tissue evidence="2">Leaf</tissue>
    </source>
</reference>
<dbReference type="Gramene" id="TVU12387">
    <property type="protein sequence ID" value="TVU12387"/>
    <property type="gene ID" value="EJB05_46028"/>
</dbReference>
<dbReference type="EMBL" id="RWGY01000039">
    <property type="protein sequence ID" value="TVU12387.1"/>
    <property type="molecule type" value="Genomic_DNA"/>
</dbReference>
<dbReference type="PANTHER" id="PTHR33074">
    <property type="entry name" value="EXPRESSED PROTEIN-RELATED"/>
    <property type="match status" value="1"/>
</dbReference>
<dbReference type="OrthoDB" id="665770at2759"/>